<keyword evidence="4 10" id="KW-0808">Transferase</keyword>
<feature type="domain" description="Cytidyltransferase-like" evidence="11">
    <location>
        <begin position="5"/>
        <end position="173"/>
    </location>
</feature>
<dbReference type="Pfam" id="PF01467">
    <property type="entry name" value="CTP_transf_like"/>
    <property type="match status" value="1"/>
</dbReference>
<evidence type="ECO:0000256" key="6">
    <source>
        <dbReference type="ARBA" id="ARBA00022741"/>
    </source>
</evidence>
<reference evidence="12 15" key="1">
    <citation type="journal article" date="2015" name="Genome Announc.">
        <title>Complete Genome Sequence of the Nitrogen-Fixing and Solvent-Producing Clostridium pasteurianum DSM 525.</title>
        <authorList>
            <person name="Poehlein A."/>
            <person name="Grosse-Honebrink A."/>
            <person name="Zhang Y."/>
            <person name="Minton N.P."/>
            <person name="Daniel R."/>
        </authorList>
    </citation>
    <scope>NUCLEOTIDE SEQUENCE [LARGE SCALE GENOMIC DNA]</scope>
    <source>
        <strain evidence="12">DSM 525</strain>
        <strain evidence="15">DSM 525 / ATCC 6013</strain>
    </source>
</reference>
<dbReference type="NCBIfam" id="TIGR00125">
    <property type="entry name" value="cyt_tran_rel"/>
    <property type="match status" value="1"/>
</dbReference>
<dbReference type="GO" id="GO:0009435">
    <property type="term" value="P:NAD+ biosynthetic process"/>
    <property type="evidence" value="ECO:0007669"/>
    <property type="project" value="UniProtKB-UniRule"/>
</dbReference>
<dbReference type="UniPathway" id="UPA00253">
    <property type="reaction ID" value="UER00332"/>
</dbReference>
<evidence type="ECO:0000259" key="11">
    <source>
        <dbReference type="Pfam" id="PF01467"/>
    </source>
</evidence>
<keyword evidence="3 10" id="KW-0662">Pyridine nucleotide biosynthesis</keyword>
<evidence type="ECO:0000256" key="5">
    <source>
        <dbReference type="ARBA" id="ARBA00022695"/>
    </source>
</evidence>
<dbReference type="CDD" id="cd02165">
    <property type="entry name" value="NMNAT"/>
    <property type="match status" value="1"/>
</dbReference>
<dbReference type="Proteomes" id="UP000030905">
    <property type="component" value="Chromosome"/>
</dbReference>
<dbReference type="PATRIC" id="fig|1262449.3.peg.658"/>
<dbReference type="KEGG" id="cpae:CPAST_c23320"/>
<evidence type="ECO:0000256" key="3">
    <source>
        <dbReference type="ARBA" id="ARBA00022642"/>
    </source>
</evidence>
<sequence length="206" mass="24100">MKKGILGGTFDPLHNGHLNIAYEAAERLNLDKIVFIPTGNPPHKKDKLVTDASIRYKMVENAIKDEAIFEIDDYEINKKDLSFTYITLEYLSKKEPNTEWYFISGADCLVEMESWKNIKRILELCHFVVFSRAGYKKVELEYQKEKIQKKYNADIILLNLPLMDISASYIREKIRCSNNISYLVPNSVLKDINRLKLYQGEKYYVE</sequence>
<dbReference type="Gene3D" id="3.40.50.620">
    <property type="entry name" value="HUPs"/>
    <property type="match status" value="1"/>
</dbReference>
<evidence type="ECO:0000256" key="1">
    <source>
        <dbReference type="ARBA" id="ARBA00002324"/>
    </source>
</evidence>
<dbReference type="EC" id="2.7.7.18" evidence="10"/>
<dbReference type="InterPro" id="IPR014729">
    <property type="entry name" value="Rossmann-like_a/b/a_fold"/>
</dbReference>
<comment type="function">
    <text evidence="1 10">Catalyzes the reversible adenylation of nicotinate mononucleotide (NaMN) to nicotinic acid adenine dinucleotide (NaAD).</text>
</comment>
<dbReference type="EMBL" id="CP009268">
    <property type="protein sequence ID" value="AJA52390.1"/>
    <property type="molecule type" value="Genomic_DNA"/>
</dbReference>
<evidence type="ECO:0000256" key="8">
    <source>
        <dbReference type="ARBA" id="ARBA00023027"/>
    </source>
</evidence>
<gene>
    <name evidence="10 12" type="primary">nadD</name>
    <name evidence="12" type="ORF">CLPA_c23320</name>
    <name evidence="13" type="ORF">CP6013_00847</name>
</gene>
<keyword evidence="15" id="KW-1185">Reference proteome</keyword>
<dbReference type="GeneID" id="93074476"/>
<name>A0A0H3J5D6_CLOPA</name>
<evidence type="ECO:0000313" key="13">
    <source>
        <dbReference type="EMBL" id="KRU11600.1"/>
    </source>
</evidence>
<evidence type="ECO:0000256" key="4">
    <source>
        <dbReference type="ARBA" id="ARBA00022679"/>
    </source>
</evidence>
<comment type="pathway">
    <text evidence="2 10">Cofactor biosynthesis; NAD(+) biosynthesis; deamido-NAD(+) from nicotinate D-ribonucleotide: step 1/1.</text>
</comment>
<dbReference type="GO" id="GO:0005524">
    <property type="term" value="F:ATP binding"/>
    <property type="evidence" value="ECO:0007669"/>
    <property type="project" value="UniProtKB-KW"/>
</dbReference>
<dbReference type="PANTHER" id="PTHR39321">
    <property type="entry name" value="NICOTINATE-NUCLEOTIDE ADENYLYLTRANSFERASE-RELATED"/>
    <property type="match status" value="1"/>
</dbReference>
<organism evidence="12 15">
    <name type="scientific">Clostridium pasteurianum DSM 525 = ATCC 6013</name>
    <dbReference type="NCBI Taxonomy" id="1262449"/>
    <lineage>
        <taxon>Bacteria</taxon>
        <taxon>Bacillati</taxon>
        <taxon>Bacillota</taxon>
        <taxon>Clostridia</taxon>
        <taxon>Eubacteriales</taxon>
        <taxon>Clostridiaceae</taxon>
        <taxon>Clostridium</taxon>
    </lineage>
</organism>
<dbReference type="SUPFAM" id="SSF52374">
    <property type="entry name" value="Nucleotidylyl transferase"/>
    <property type="match status" value="1"/>
</dbReference>
<evidence type="ECO:0000256" key="2">
    <source>
        <dbReference type="ARBA" id="ARBA00005019"/>
    </source>
</evidence>
<reference evidence="13 14" key="3">
    <citation type="journal article" name="Genome Announc.">
        <title>Improved Draft Genome Sequence of Clostridium pasteurianum Strain ATCC 6013 (DSM 525) Using a Hybrid Next-Generation Sequencing Approach.</title>
        <authorList>
            <person name="Pyne M.E."/>
            <person name="Utturkar S."/>
            <person name="Brown S.D."/>
            <person name="Moo-Young M."/>
            <person name="Chung D.A."/>
            <person name="Chou C.P."/>
        </authorList>
    </citation>
    <scope>NUCLEOTIDE SEQUENCE [LARGE SCALE GENOMIC DNA]</scope>
    <source>
        <strain evidence="13 14">ATCC 6013</strain>
    </source>
</reference>
<comment type="similarity">
    <text evidence="10">Belongs to the NadD family.</text>
</comment>
<comment type="catalytic activity">
    <reaction evidence="9 10">
        <text>nicotinate beta-D-ribonucleotide + ATP + H(+) = deamido-NAD(+) + diphosphate</text>
        <dbReference type="Rhea" id="RHEA:22860"/>
        <dbReference type="ChEBI" id="CHEBI:15378"/>
        <dbReference type="ChEBI" id="CHEBI:30616"/>
        <dbReference type="ChEBI" id="CHEBI:33019"/>
        <dbReference type="ChEBI" id="CHEBI:57502"/>
        <dbReference type="ChEBI" id="CHEBI:58437"/>
        <dbReference type="EC" id="2.7.7.18"/>
    </reaction>
</comment>
<dbReference type="Proteomes" id="UP000028042">
    <property type="component" value="Unassembled WGS sequence"/>
</dbReference>
<dbReference type="RefSeq" id="WP_003441452.1">
    <property type="nucleotide sequence ID" value="NZ_ANZB01000002.1"/>
</dbReference>
<dbReference type="PANTHER" id="PTHR39321:SF3">
    <property type="entry name" value="PHOSPHOPANTETHEINE ADENYLYLTRANSFERASE"/>
    <property type="match status" value="1"/>
</dbReference>
<dbReference type="InterPro" id="IPR005248">
    <property type="entry name" value="NadD/NMNAT"/>
</dbReference>
<keyword evidence="6 10" id="KW-0547">Nucleotide-binding</keyword>
<protein>
    <recommendedName>
        <fullName evidence="10">Probable nicotinate-nucleotide adenylyltransferase</fullName>
        <ecNumber evidence="10">2.7.7.18</ecNumber>
    </recommendedName>
    <alternativeName>
        <fullName evidence="10">Deamido-NAD(+) diphosphorylase</fullName>
    </alternativeName>
    <alternativeName>
        <fullName evidence="10">Deamido-NAD(+) pyrophosphorylase</fullName>
    </alternativeName>
    <alternativeName>
        <fullName evidence="10">Nicotinate mononucleotide adenylyltransferase</fullName>
        <shortName evidence="10">NaMN adenylyltransferase</shortName>
    </alternativeName>
</protein>
<dbReference type="EMBL" id="JPGY02000001">
    <property type="protein sequence ID" value="KRU11600.1"/>
    <property type="molecule type" value="Genomic_DNA"/>
</dbReference>
<reference evidence="13" key="2">
    <citation type="submission" date="2015-10" db="EMBL/GenBank/DDBJ databases">
        <title>Improved Draft Genome Sequence of Clostridium pasteurianum Strain ATCC 6013 (DSM 525) Using a Hybrid Next-Generation Sequencing Approach.</title>
        <authorList>
            <person name="Pyne M.E."/>
            <person name="Utturkar S.M."/>
            <person name="Brown S.D."/>
            <person name="Moo-Young M."/>
            <person name="Chung D.A."/>
            <person name="Chou P.C."/>
        </authorList>
    </citation>
    <scope>NUCLEOTIDE SEQUENCE</scope>
    <source>
        <strain evidence="13">ATCC 6013</strain>
    </source>
</reference>
<evidence type="ECO:0000256" key="10">
    <source>
        <dbReference type="HAMAP-Rule" id="MF_00244"/>
    </source>
</evidence>
<dbReference type="KEGG" id="cpat:CLPA_c23320"/>
<dbReference type="NCBIfam" id="NF000840">
    <property type="entry name" value="PRK00071.1-3"/>
    <property type="match status" value="1"/>
</dbReference>
<evidence type="ECO:0000313" key="12">
    <source>
        <dbReference type="EMBL" id="AJA52390.1"/>
    </source>
</evidence>
<evidence type="ECO:0000313" key="14">
    <source>
        <dbReference type="Proteomes" id="UP000028042"/>
    </source>
</evidence>
<proteinExistence type="inferred from homology"/>
<keyword evidence="5 10" id="KW-0548">Nucleotidyltransferase</keyword>
<evidence type="ECO:0000256" key="7">
    <source>
        <dbReference type="ARBA" id="ARBA00022840"/>
    </source>
</evidence>
<keyword evidence="7 10" id="KW-0067">ATP-binding</keyword>
<dbReference type="eggNOG" id="COG1057">
    <property type="taxonomic scope" value="Bacteria"/>
</dbReference>
<dbReference type="NCBIfam" id="TIGR00482">
    <property type="entry name" value="nicotinate (nicotinamide) nucleotide adenylyltransferase"/>
    <property type="match status" value="1"/>
</dbReference>
<dbReference type="AlphaFoldDB" id="A0A0H3J5D6"/>
<dbReference type="GO" id="GO:0004515">
    <property type="term" value="F:nicotinate-nucleotide adenylyltransferase activity"/>
    <property type="evidence" value="ECO:0007669"/>
    <property type="project" value="UniProtKB-UniRule"/>
</dbReference>
<evidence type="ECO:0000313" key="15">
    <source>
        <dbReference type="Proteomes" id="UP000030905"/>
    </source>
</evidence>
<accession>A0A0H3J5D6</accession>
<dbReference type="InterPro" id="IPR004821">
    <property type="entry name" value="Cyt_trans-like"/>
</dbReference>
<dbReference type="HAMAP" id="MF_00244">
    <property type="entry name" value="NaMN_adenylyltr"/>
    <property type="match status" value="1"/>
</dbReference>
<keyword evidence="8 10" id="KW-0520">NAD</keyword>
<evidence type="ECO:0000256" key="9">
    <source>
        <dbReference type="ARBA" id="ARBA00048721"/>
    </source>
</evidence>